<dbReference type="InterPro" id="IPR020846">
    <property type="entry name" value="MFS_dom"/>
</dbReference>
<feature type="domain" description="Major facilitator superfamily (MFS) profile" evidence="8">
    <location>
        <begin position="175"/>
        <end position="421"/>
    </location>
</feature>
<feature type="transmembrane region" description="Helical" evidence="7">
    <location>
        <begin position="387"/>
        <end position="407"/>
    </location>
</feature>
<dbReference type="GO" id="GO:0005886">
    <property type="term" value="C:plasma membrane"/>
    <property type="evidence" value="ECO:0007669"/>
    <property type="project" value="UniProtKB-SubCell"/>
</dbReference>
<dbReference type="PANTHER" id="PTHR23513">
    <property type="entry name" value="INTEGRAL MEMBRANE EFFLUX PROTEIN-RELATED"/>
    <property type="match status" value="1"/>
</dbReference>
<protein>
    <submittedName>
        <fullName evidence="9">MFS transporter</fullName>
    </submittedName>
</protein>
<dbReference type="InterPro" id="IPR010290">
    <property type="entry name" value="TM_effector"/>
</dbReference>
<feature type="transmembrane region" description="Helical" evidence="7">
    <location>
        <begin position="157"/>
        <end position="179"/>
    </location>
</feature>
<evidence type="ECO:0000256" key="7">
    <source>
        <dbReference type="SAM" id="Phobius"/>
    </source>
</evidence>
<reference evidence="9" key="1">
    <citation type="submission" date="2021-06" db="EMBL/GenBank/DDBJ databases">
        <title>Complete genome sequence of Nocardioides sp. G188.</title>
        <authorList>
            <person name="Im W.-T."/>
        </authorList>
    </citation>
    <scope>NUCLEOTIDE SEQUENCE</scope>
    <source>
        <strain evidence="9">G188</strain>
    </source>
</reference>
<feature type="transmembrane region" description="Helical" evidence="7">
    <location>
        <begin position="61"/>
        <end position="80"/>
    </location>
</feature>
<proteinExistence type="predicted"/>
<dbReference type="EMBL" id="CP077062">
    <property type="protein sequence ID" value="QWZ08254.1"/>
    <property type="molecule type" value="Genomic_DNA"/>
</dbReference>
<feature type="transmembrane region" description="Helical" evidence="7">
    <location>
        <begin position="92"/>
        <end position="114"/>
    </location>
</feature>
<keyword evidence="2" id="KW-0813">Transport</keyword>
<feature type="transmembrane region" description="Helical" evidence="7">
    <location>
        <begin position="185"/>
        <end position="203"/>
    </location>
</feature>
<feature type="transmembrane region" description="Helical" evidence="7">
    <location>
        <begin position="266"/>
        <end position="287"/>
    </location>
</feature>
<evidence type="ECO:0000256" key="2">
    <source>
        <dbReference type="ARBA" id="ARBA00022448"/>
    </source>
</evidence>
<organism evidence="9 10">
    <name type="scientific">Nocardioides panacis</name>
    <dbReference type="NCBI Taxonomy" id="2849501"/>
    <lineage>
        <taxon>Bacteria</taxon>
        <taxon>Bacillati</taxon>
        <taxon>Actinomycetota</taxon>
        <taxon>Actinomycetes</taxon>
        <taxon>Propionibacteriales</taxon>
        <taxon>Nocardioidaceae</taxon>
        <taxon>Nocardioides</taxon>
    </lineage>
</organism>
<evidence type="ECO:0000256" key="6">
    <source>
        <dbReference type="ARBA" id="ARBA00023136"/>
    </source>
</evidence>
<dbReference type="PANTHER" id="PTHR23513:SF9">
    <property type="entry name" value="ENTEROBACTIN EXPORTER ENTS"/>
    <property type="match status" value="1"/>
</dbReference>
<name>A0A975Y0E8_9ACTN</name>
<dbReference type="GO" id="GO:0022857">
    <property type="term" value="F:transmembrane transporter activity"/>
    <property type="evidence" value="ECO:0007669"/>
    <property type="project" value="InterPro"/>
</dbReference>
<evidence type="ECO:0000256" key="3">
    <source>
        <dbReference type="ARBA" id="ARBA00022475"/>
    </source>
</evidence>
<dbReference type="RefSeq" id="WP_216939763.1">
    <property type="nucleotide sequence ID" value="NZ_CP077062.1"/>
</dbReference>
<dbReference type="Proteomes" id="UP000683575">
    <property type="component" value="Chromosome"/>
</dbReference>
<keyword evidence="6 7" id="KW-0472">Membrane</keyword>
<keyword evidence="5 7" id="KW-1133">Transmembrane helix</keyword>
<dbReference type="KEGG" id="nps:KRR39_23540"/>
<evidence type="ECO:0000313" key="9">
    <source>
        <dbReference type="EMBL" id="QWZ08254.1"/>
    </source>
</evidence>
<evidence type="ECO:0000256" key="1">
    <source>
        <dbReference type="ARBA" id="ARBA00004429"/>
    </source>
</evidence>
<evidence type="ECO:0000313" key="10">
    <source>
        <dbReference type="Proteomes" id="UP000683575"/>
    </source>
</evidence>
<dbReference type="CDD" id="cd06173">
    <property type="entry name" value="MFS_MefA_like"/>
    <property type="match status" value="1"/>
</dbReference>
<feature type="transmembrane region" description="Helical" evidence="7">
    <location>
        <begin position="239"/>
        <end position="260"/>
    </location>
</feature>
<evidence type="ECO:0000256" key="5">
    <source>
        <dbReference type="ARBA" id="ARBA00022989"/>
    </source>
</evidence>
<accession>A0A975Y0E8</accession>
<feature type="transmembrane region" description="Helical" evidence="7">
    <location>
        <begin position="120"/>
        <end position="136"/>
    </location>
</feature>
<dbReference type="AlphaFoldDB" id="A0A975Y0E8"/>
<evidence type="ECO:0000256" key="4">
    <source>
        <dbReference type="ARBA" id="ARBA00022692"/>
    </source>
</evidence>
<evidence type="ECO:0000259" key="8">
    <source>
        <dbReference type="PROSITE" id="PS50850"/>
    </source>
</evidence>
<feature type="transmembrane region" description="Helical" evidence="7">
    <location>
        <begin position="294"/>
        <end position="315"/>
    </location>
</feature>
<dbReference type="PROSITE" id="PS50850">
    <property type="entry name" value="MFS"/>
    <property type="match status" value="1"/>
</dbReference>
<keyword evidence="3" id="KW-1003">Cell membrane</keyword>
<gene>
    <name evidence="9" type="ORF">KRR39_23540</name>
</gene>
<dbReference type="Pfam" id="PF05977">
    <property type="entry name" value="MFS_3"/>
    <property type="match status" value="1"/>
</dbReference>
<sequence length="421" mass="44191">MQTTGEDRRSWWRSVVTDIRPLQVSAPYRRLFFGNTIAQLGQQMSNVAVAIQVYALTHSSFYVGLVGVFALVPLVVLGLYGGSIADAVDRRLLALVASAGLWSVSIALLVQAYVGNTSVWLLYGCIAVQSGFYAVNNPARSAMVPRLLDRELISAAAALNMASANLGMTLGPMLGALAVGWGGFAVAYGVDVVTFAAAYYALLRMPRMPPLHDSPRAGLKSVLDGLRFLRRSPNLRMTFVLDLCAMVLAQPRALFPALAYKVYGGGAGVVGLLQAAPAAGAIVAFLFSGWITKVRLQGLAIVIAVLVYGAAVGGVGLTDVLWIGVAFLAVSGMADMISSAYRNTVLQVAAPDHLRGRLQGVFIVVVAGGPRAGDFLAGSVASHTGEQLALVLGGAACIVGVLTASALSRRFLEYDARHPTP</sequence>
<keyword evidence="4 7" id="KW-0812">Transmembrane</keyword>
<comment type="subcellular location">
    <subcellularLocation>
        <location evidence="1">Cell inner membrane</location>
        <topology evidence="1">Multi-pass membrane protein</topology>
    </subcellularLocation>
</comment>
<keyword evidence="10" id="KW-1185">Reference proteome</keyword>